<evidence type="ECO:0000313" key="3">
    <source>
        <dbReference type="Proteomes" id="UP000634136"/>
    </source>
</evidence>
<sequence length="486" mass="56646">MQMEIALMVVESMDLEEDGWYKEISNTMEVQGELPVENVVERIDFQQNEIEDKLMRRNGEESNNEQNDDDSSDDDLSEFEEEGEVNEAIIEVDNVGKHKEVEKVITKIDNPLFKKLKGMRAKNQMVEKNRGRRVALVRKDNIQNIQKTNVGGSQESSSRNLFDFSTNNASFGGGMYIRKGNYGVLDKLPPKPPDLDSEIRRIMGENNVHKLFSLREKKEEARMGQKNKIPKDARVFSRGIWVLWDDHEAKVEILKSCRQAVHMQVTIKRLDKSFKYTSVYASPNRGDMDLLWDILCNIVDEGDVPGVVEERIDKYLCNAEWQNLFRNAMLLGYEMTALKMWLEVRREVELIRKKRILARLKEIDEESEKNKWIGIDVLKKKLWREYKEILYQEENLWMQKRTNKVVMLKDDGGNWVEVDKELKNIAMSFYEESYSAEDIKEAFPLTGSFPKIDSSMLEDLGKRFSNQEIKEAIFSIGALKAPVWMV</sequence>
<gene>
    <name evidence="2" type="ORF">G2W53_015535</name>
</gene>
<dbReference type="Proteomes" id="UP000634136">
    <property type="component" value="Unassembled WGS sequence"/>
</dbReference>
<dbReference type="GO" id="GO:0003964">
    <property type="term" value="F:RNA-directed DNA polymerase activity"/>
    <property type="evidence" value="ECO:0007669"/>
    <property type="project" value="UniProtKB-KW"/>
</dbReference>
<evidence type="ECO:0000313" key="2">
    <source>
        <dbReference type="EMBL" id="KAF7833202.1"/>
    </source>
</evidence>
<organism evidence="2 3">
    <name type="scientific">Senna tora</name>
    <dbReference type="NCBI Taxonomy" id="362788"/>
    <lineage>
        <taxon>Eukaryota</taxon>
        <taxon>Viridiplantae</taxon>
        <taxon>Streptophyta</taxon>
        <taxon>Embryophyta</taxon>
        <taxon>Tracheophyta</taxon>
        <taxon>Spermatophyta</taxon>
        <taxon>Magnoliopsida</taxon>
        <taxon>eudicotyledons</taxon>
        <taxon>Gunneridae</taxon>
        <taxon>Pentapetalae</taxon>
        <taxon>rosids</taxon>
        <taxon>fabids</taxon>
        <taxon>Fabales</taxon>
        <taxon>Fabaceae</taxon>
        <taxon>Caesalpinioideae</taxon>
        <taxon>Cassia clade</taxon>
        <taxon>Senna</taxon>
    </lineage>
</organism>
<name>A0A834WVU8_9FABA</name>
<keyword evidence="2" id="KW-0808">Transferase</keyword>
<keyword evidence="2" id="KW-0695">RNA-directed DNA polymerase</keyword>
<comment type="caution">
    <text evidence="2">The sequence shown here is derived from an EMBL/GenBank/DDBJ whole genome shotgun (WGS) entry which is preliminary data.</text>
</comment>
<dbReference type="EMBL" id="JAAIUW010000005">
    <property type="protein sequence ID" value="KAF7833202.1"/>
    <property type="molecule type" value="Genomic_DNA"/>
</dbReference>
<feature type="region of interest" description="Disordered" evidence="1">
    <location>
        <begin position="56"/>
        <end position="83"/>
    </location>
</feature>
<dbReference type="AlphaFoldDB" id="A0A834WVU8"/>
<accession>A0A834WVU8</accession>
<evidence type="ECO:0000256" key="1">
    <source>
        <dbReference type="SAM" id="MobiDB-lite"/>
    </source>
</evidence>
<proteinExistence type="predicted"/>
<reference evidence="2" key="1">
    <citation type="submission" date="2020-09" db="EMBL/GenBank/DDBJ databases">
        <title>Genome-Enabled Discovery of Anthraquinone Biosynthesis in Senna tora.</title>
        <authorList>
            <person name="Kang S.-H."/>
            <person name="Pandey R.P."/>
            <person name="Lee C.-M."/>
            <person name="Sim J.-S."/>
            <person name="Jeong J.-T."/>
            <person name="Choi B.-S."/>
            <person name="Jung M."/>
            <person name="Ginzburg D."/>
            <person name="Zhao K."/>
            <person name="Won S.Y."/>
            <person name="Oh T.-J."/>
            <person name="Yu Y."/>
            <person name="Kim N.-H."/>
            <person name="Lee O.R."/>
            <person name="Lee T.-H."/>
            <person name="Bashyal P."/>
            <person name="Kim T.-S."/>
            <person name="Lee W.-H."/>
            <person name="Kawkins C."/>
            <person name="Kim C.-K."/>
            <person name="Kim J.S."/>
            <person name="Ahn B.O."/>
            <person name="Rhee S.Y."/>
            <person name="Sohng J.K."/>
        </authorList>
    </citation>
    <scope>NUCLEOTIDE SEQUENCE</scope>
    <source>
        <tissue evidence="2">Leaf</tissue>
    </source>
</reference>
<keyword evidence="2" id="KW-0548">Nucleotidyltransferase</keyword>
<protein>
    <submittedName>
        <fullName evidence="2">Reverse transcriptase</fullName>
    </submittedName>
</protein>
<keyword evidence="3" id="KW-1185">Reference proteome</keyword>
<feature type="compositionally biased region" description="Acidic residues" evidence="1">
    <location>
        <begin position="62"/>
        <end position="83"/>
    </location>
</feature>